<sequence length="135" mass="15427">MDYWVKDDGRQLHHCVLLMTSYYNTCTASGTMLIESTKHVDARSSLNLQKTMSCGTDAHAPSGQRNDISECTVTFIWSELTMSDPTPLARRAWERTEHRMVRNRTPARAHLFTPPYSALTLLTASRARRRNLKNV</sequence>
<name>A0ABR1CJM4_NECAM</name>
<evidence type="ECO:0000313" key="1">
    <source>
        <dbReference type="EMBL" id="KAK6738604.1"/>
    </source>
</evidence>
<gene>
    <name evidence="1" type="primary">Necator_chrII.g8404</name>
    <name evidence="1" type="ORF">RB195_020610</name>
</gene>
<comment type="caution">
    <text evidence="1">The sequence shown here is derived from an EMBL/GenBank/DDBJ whole genome shotgun (WGS) entry which is preliminary data.</text>
</comment>
<evidence type="ECO:0000313" key="2">
    <source>
        <dbReference type="Proteomes" id="UP001303046"/>
    </source>
</evidence>
<dbReference type="Proteomes" id="UP001303046">
    <property type="component" value="Unassembled WGS sequence"/>
</dbReference>
<proteinExistence type="predicted"/>
<keyword evidence="2" id="KW-1185">Reference proteome</keyword>
<protein>
    <submittedName>
        <fullName evidence="1">Uncharacterized protein</fullName>
    </submittedName>
</protein>
<accession>A0ABR1CJM4</accession>
<organism evidence="1 2">
    <name type="scientific">Necator americanus</name>
    <name type="common">Human hookworm</name>
    <dbReference type="NCBI Taxonomy" id="51031"/>
    <lineage>
        <taxon>Eukaryota</taxon>
        <taxon>Metazoa</taxon>
        <taxon>Ecdysozoa</taxon>
        <taxon>Nematoda</taxon>
        <taxon>Chromadorea</taxon>
        <taxon>Rhabditida</taxon>
        <taxon>Rhabditina</taxon>
        <taxon>Rhabditomorpha</taxon>
        <taxon>Strongyloidea</taxon>
        <taxon>Ancylostomatidae</taxon>
        <taxon>Bunostominae</taxon>
        <taxon>Necator</taxon>
    </lineage>
</organism>
<dbReference type="EMBL" id="JAVFWL010000002">
    <property type="protein sequence ID" value="KAK6738604.1"/>
    <property type="molecule type" value="Genomic_DNA"/>
</dbReference>
<reference evidence="1 2" key="1">
    <citation type="submission" date="2023-08" db="EMBL/GenBank/DDBJ databases">
        <title>A Necator americanus chromosomal reference genome.</title>
        <authorList>
            <person name="Ilik V."/>
            <person name="Petrzelkova K.J."/>
            <person name="Pardy F."/>
            <person name="Fuh T."/>
            <person name="Niatou-Singa F.S."/>
            <person name="Gouil Q."/>
            <person name="Baker L."/>
            <person name="Ritchie M.E."/>
            <person name="Jex A.R."/>
            <person name="Gazzola D."/>
            <person name="Li H."/>
            <person name="Toshio Fujiwara R."/>
            <person name="Zhan B."/>
            <person name="Aroian R.V."/>
            <person name="Pafco B."/>
            <person name="Schwarz E.M."/>
        </authorList>
    </citation>
    <scope>NUCLEOTIDE SEQUENCE [LARGE SCALE GENOMIC DNA]</scope>
    <source>
        <strain evidence="1 2">Aroian</strain>
        <tissue evidence="1">Whole animal</tissue>
    </source>
</reference>